<dbReference type="EMBL" id="OU015567">
    <property type="protein sequence ID" value="CAG5112675.1"/>
    <property type="molecule type" value="Genomic_DNA"/>
</dbReference>
<feature type="compositionally biased region" description="Acidic residues" evidence="2">
    <location>
        <begin position="498"/>
        <end position="517"/>
    </location>
</feature>
<proteinExistence type="inferred from homology"/>
<name>A0ABN7T958_OIKDI</name>
<protein>
    <submittedName>
        <fullName evidence="3">Oidioi.mRNA.OKI2018_I69.chr2.g6864.t1.cds</fullName>
    </submittedName>
</protein>
<dbReference type="PANTHER" id="PTHR12790:SF0">
    <property type="entry name" value="RNA POLYMERASE I-SPECIFIC TRANSCRIPTION INITIATION FACTOR RRN3-RELATED"/>
    <property type="match status" value="1"/>
</dbReference>
<gene>
    <name evidence="3" type="ORF">OKIOD_LOCUS15629</name>
</gene>
<feature type="region of interest" description="Disordered" evidence="2">
    <location>
        <begin position="497"/>
        <end position="517"/>
    </location>
</feature>
<organism evidence="3 4">
    <name type="scientific">Oikopleura dioica</name>
    <name type="common">Tunicate</name>
    <dbReference type="NCBI Taxonomy" id="34765"/>
    <lineage>
        <taxon>Eukaryota</taxon>
        <taxon>Metazoa</taxon>
        <taxon>Chordata</taxon>
        <taxon>Tunicata</taxon>
        <taxon>Appendicularia</taxon>
        <taxon>Copelata</taxon>
        <taxon>Oikopleuridae</taxon>
        <taxon>Oikopleura</taxon>
    </lineage>
</organism>
<evidence type="ECO:0000313" key="4">
    <source>
        <dbReference type="Proteomes" id="UP001158576"/>
    </source>
</evidence>
<dbReference type="PANTHER" id="PTHR12790">
    <property type="entry name" value="TRANSCRIPTION INITIATION FACTOR IA RRN3"/>
    <property type="match status" value="1"/>
</dbReference>
<dbReference type="InterPro" id="IPR016024">
    <property type="entry name" value="ARM-type_fold"/>
</dbReference>
<accession>A0ABN7T958</accession>
<dbReference type="Pfam" id="PF05327">
    <property type="entry name" value="RRN3"/>
    <property type="match status" value="1"/>
</dbReference>
<comment type="similarity">
    <text evidence="1">Belongs to the RRN3 family.</text>
</comment>
<evidence type="ECO:0000313" key="3">
    <source>
        <dbReference type="EMBL" id="CAG5112675.1"/>
    </source>
</evidence>
<dbReference type="SUPFAM" id="SSF48371">
    <property type="entry name" value="ARM repeat"/>
    <property type="match status" value="1"/>
</dbReference>
<evidence type="ECO:0000256" key="2">
    <source>
        <dbReference type="SAM" id="MobiDB-lite"/>
    </source>
</evidence>
<dbReference type="Proteomes" id="UP001158576">
    <property type="component" value="Chromosome 2"/>
</dbReference>
<dbReference type="InterPro" id="IPR007991">
    <property type="entry name" value="RNA_pol_I_trans_ini_fac_RRN3"/>
</dbReference>
<keyword evidence="4" id="KW-1185">Reference proteome</keyword>
<reference evidence="3 4" key="1">
    <citation type="submission" date="2021-04" db="EMBL/GenBank/DDBJ databases">
        <authorList>
            <person name="Bliznina A."/>
        </authorList>
    </citation>
    <scope>NUCLEOTIDE SEQUENCE [LARGE SCALE GENOMIC DNA]</scope>
</reference>
<evidence type="ECO:0000256" key="1">
    <source>
        <dbReference type="ARBA" id="ARBA00010098"/>
    </source>
</evidence>
<sequence>MPSDKVVRFGGSMQEVIKQFEDGSTDAFDTIIEQLQDEETSMIKYNKFIVEIGDSAPLFTAAHKKLIKSLLYSKWATSHPTVLVNWKKTILSLVSANNVHVSSILEHCVKSFVYETKDELTEDENEKTMETQFSTVQQILDEILEKVPLARGQLLAQIASGFPNGFGSEPAHEKYIDNLFKLIERHKTLRSPVLETILVHFCRIDQHLPKNVLFDLDLAAQEESEELTEDQLEFLSARDTFDRIMIRFFQFIETSVASDDEVGQKNNVLVLLREMVTVFGKVLLPQPNTTTVQYVYFYLLSLKGTFSTSFCEWMLKRIKNKSESRSRRIALLSYLTSFLARAQFVSHTTLRHVALILSTLCIKDHQRLIPEKDQHFSTEKFGVYYATAQALFYLVIFRHKELGNDCIRSLGIPEIVYSKMNPLAACVPSIALKFCDIMKETQLAFCHHILEQFHERQLLATGTNEIVNPIDFYFPFDRCLLPMTAAKIDKFYNHWVEEDSDSEDEDSSEEEESDMES</sequence>